<reference evidence="1 2" key="1">
    <citation type="submission" date="2016-10" db="EMBL/GenBank/DDBJ databases">
        <title>The High Quality Genome of Vibrio splendidus K08M4.</title>
        <authorList>
            <person name="Wendling C."/>
            <person name="Chibani C.M."/>
            <person name="Hertel R."/>
            <person name="Sproer C."/>
            <person name="Bunk B."/>
            <person name="Overmann J."/>
            <person name="Roth O."/>
            <person name="Liesegang H."/>
        </authorList>
    </citation>
    <scope>NUCLEOTIDE SEQUENCE [LARGE SCALE GENOMIC DNA]</scope>
    <source>
        <strain evidence="1 2">K08M4</strain>
    </source>
</reference>
<protein>
    <recommendedName>
        <fullName evidence="3">Restriction endonuclease type IV Mrr domain-containing protein</fullName>
    </recommendedName>
</protein>
<keyword evidence="2" id="KW-1185">Reference proteome</keyword>
<dbReference type="EMBL" id="CP017916">
    <property type="protein sequence ID" value="ARP38202.1"/>
    <property type="molecule type" value="Genomic_DNA"/>
</dbReference>
<name>A0AA34XN81_9VIBR</name>
<gene>
    <name evidence="1" type="ORF">K08M4_14470</name>
</gene>
<sequence>MSTWKLSIKPDSESGFNPFNLCKEKSLLGVGWSGAYKSEQASSLSEAKKLVKDHFDNWPYALKKLLEEVKNGDHVWLHQQGSYYLCRAKDEIVFGNEIDEKFVDYDLGHARKADWVEVPEIFVSGVVQRGTIAPKMIQRIYISENEKKCHDVIFEKLIINNNWLPDIDESLLTQKLGLMDKQDLFSIMTPDEIEDMVSSYLQDEGWILVKSTCFRSKPMFEFSMVNKKSKVCYVQVKSGKYPDPLPPTNYEQFTSLNKTIILFSTNPSAYPGECVKDVICLSQEKMFTWLLANTWSMTEPLKLKLWMNLCEKG</sequence>
<proteinExistence type="predicted"/>
<organism evidence="1 2">
    <name type="scientific">Vibrio syngnathi</name>
    <dbReference type="NCBI Taxonomy" id="3034029"/>
    <lineage>
        <taxon>Bacteria</taxon>
        <taxon>Pseudomonadati</taxon>
        <taxon>Pseudomonadota</taxon>
        <taxon>Gammaproteobacteria</taxon>
        <taxon>Vibrionales</taxon>
        <taxon>Vibrionaceae</taxon>
        <taxon>Vibrio</taxon>
    </lineage>
</organism>
<accession>A0AA34XN81</accession>
<dbReference type="Proteomes" id="UP000194136">
    <property type="component" value="Chromosome 1"/>
</dbReference>
<evidence type="ECO:0000313" key="2">
    <source>
        <dbReference type="Proteomes" id="UP000194136"/>
    </source>
</evidence>
<evidence type="ECO:0000313" key="1">
    <source>
        <dbReference type="EMBL" id="ARP38202.1"/>
    </source>
</evidence>
<dbReference type="KEGG" id="vsy:K08M4_14470"/>
<dbReference type="RefSeq" id="WP_086049378.1">
    <property type="nucleotide sequence ID" value="NZ_CP017916.1"/>
</dbReference>
<evidence type="ECO:0008006" key="3">
    <source>
        <dbReference type="Google" id="ProtNLM"/>
    </source>
</evidence>
<dbReference type="AlphaFoldDB" id="A0AA34XN81"/>